<dbReference type="PANTHER" id="PTHR44196:SF3">
    <property type="entry name" value="SHORT CHAIN DEHYDROGENASE FAMILY PROTEIN"/>
    <property type="match status" value="1"/>
</dbReference>
<evidence type="ECO:0000313" key="4">
    <source>
        <dbReference type="Proteomes" id="UP001211894"/>
    </source>
</evidence>
<name>A0ABT4X4B4_9BACI</name>
<evidence type="ECO:0000256" key="2">
    <source>
        <dbReference type="ARBA" id="ARBA00023002"/>
    </source>
</evidence>
<dbReference type="Pfam" id="PF00106">
    <property type="entry name" value="adh_short"/>
    <property type="match status" value="1"/>
</dbReference>
<evidence type="ECO:0000256" key="1">
    <source>
        <dbReference type="ARBA" id="ARBA00006484"/>
    </source>
</evidence>
<dbReference type="InterPro" id="IPR036291">
    <property type="entry name" value="NAD(P)-bd_dom_sf"/>
</dbReference>
<dbReference type="PANTHER" id="PTHR44196">
    <property type="entry name" value="DEHYDROGENASE/REDUCTASE SDR FAMILY MEMBER 7B"/>
    <property type="match status" value="1"/>
</dbReference>
<evidence type="ECO:0000313" key="3">
    <source>
        <dbReference type="EMBL" id="MDA7027137.1"/>
    </source>
</evidence>
<protein>
    <submittedName>
        <fullName evidence="3">SDR family NAD(P)-dependent oxidoreductase</fullName>
    </submittedName>
</protein>
<keyword evidence="4" id="KW-1185">Reference proteome</keyword>
<organism evidence="3 4">
    <name type="scientific">Bacillus changyiensis</name>
    <dbReference type="NCBI Taxonomy" id="3004103"/>
    <lineage>
        <taxon>Bacteria</taxon>
        <taxon>Bacillati</taxon>
        <taxon>Bacillota</taxon>
        <taxon>Bacilli</taxon>
        <taxon>Bacillales</taxon>
        <taxon>Bacillaceae</taxon>
        <taxon>Bacillus</taxon>
    </lineage>
</organism>
<dbReference type="RefSeq" id="WP_271340997.1">
    <property type="nucleotide sequence ID" value="NZ_JAQKAB010000007.1"/>
</dbReference>
<dbReference type="InterPro" id="IPR020904">
    <property type="entry name" value="Sc_DH/Rdtase_CS"/>
</dbReference>
<accession>A0ABT4X4B4</accession>
<gene>
    <name evidence="3" type="ORF">PJ311_11010</name>
</gene>
<keyword evidence="2" id="KW-0560">Oxidoreductase</keyword>
<reference evidence="3 4" key="1">
    <citation type="submission" date="2023-01" db="EMBL/GenBank/DDBJ databases">
        <title>Bacillus changyiensis sp. nov., isolated from a coastal deposit.</title>
        <authorList>
            <person name="Xiao G."/>
            <person name="Lai Q."/>
            <person name="Hu Z."/>
            <person name="Shao Z."/>
        </authorList>
    </citation>
    <scope>NUCLEOTIDE SEQUENCE [LARGE SCALE GENOMIC DNA]</scope>
    <source>
        <strain evidence="3 4">CLL-7-23</strain>
    </source>
</reference>
<dbReference type="PROSITE" id="PS00061">
    <property type="entry name" value="ADH_SHORT"/>
    <property type="match status" value="1"/>
</dbReference>
<comment type="similarity">
    <text evidence="1">Belongs to the short-chain dehydrogenases/reductases (SDR) family.</text>
</comment>
<dbReference type="PRINTS" id="PR00081">
    <property type="entry name" value="GDHRDH"/>
</dbReference>
<dbReference type="Gene3D" id="3.40.50.720">
    <property type="entry name" value="NAD(P)-binding Rossmann-like Domain"/>
    <property type="match status" value="1"/>
</dbReference>
<dbReference type="SUPFAM" id="SSF51735">
    <property type="entry name" value="NAD(P)-binding Rossmann-fold domains"/>
    <property type="match status" value="1"/>
</dbReference>
<dbReference type="EMBL" id="JAQKAB010000007">
    <property type="protein sequence ID" value="MDA7027137.1"/>
    <property type="molecule type" value="Genomic_DNA"/>
</dbReference>
<comment type="caution">
    <text evidence="3">The sequence shown here is derived from an EMBL/GenBank/DDBJ whole genome shotgun (WGS) entry which is preliminary data.</text>
</comment>
<dbReference type="Proteomes" id="UP001211894">
    <property type="component" value="Unassembled WGS sequence"/>
</dbReference>
<proteinExistence type="inferred from homology"/>
<sequence length="231" mass="25426">MKTAVVVGASSGIGKALARNLSAKGVQLGLVARREELLIKLQQELPNSSSIKKLDVADSEQVNKQLTDLMNKLGKVDAVFICSGVGYLEHELNWEKEKETIDVNVTGFVACSNLFLNHFIQNEHGHLIGISSIAALRGNGHAATYNASKAFVSNYLQGLRQKVRRFKGDIVITEIQPGFVDTAMAKGDKLFWSASPEKAASQIIKAVQKKKAHVYVTKRWRLIAWILKCLP</sequence>
<dbReference type="InterPro" id="IPR002347">
    <property type="entry name" value="SDR_fam"/>
</dbReference>